<evidence type="ECO:0000259" key="5">
    <source>
        <dbReference type="PROSITE" id="PS50977"/>
    </source>
</evidence>
<evidence type="ECO:0000256" key="3">
    <source>
        <dbReference type="ARBA" id="ARBA00023163"/>
    </source>
</evidence>
<dbReference type="SUPFAM" id="SSF46689">
    <property type="entry name" value="Homeodomain-like"/>
    <property type="match status" value="1"/>
</dbReference>
<accession>A0ABP9CVE6</accession>
<dbReference type="InterPro" id="IPR001647">
    <property type="entry name" value="HTH_TetR"/>
</dbReference>
<evidence type="ECO:0000313" key="6">
    <source>
        <dbReference type="EMBL" id="GAA4820274.1"/>
    </source>
</evidence>
<dbReference type="InterPro" id="IPR009057">
    <property type="entry name" value="Homeodomain-like_sf"/>
</dbReference>
<gene>
    <name evidence="6" type="ORF">GCM10023353_30080</name>
</gene>
<dbReference type="Gene3D" id="1.10.357.10">
    <property type="entry name" value="Tetracycline Repressor, domain 2"/>
    <property type="match status" value="1"/>
</dbReference>
<evidence type="ECO:0000256" key="1">
    <source>
        <dbReference type="ARBA" id="ARBA00023015"/>
    </source>
</evidence>
<dbReference type="Proteomes" id="UP001500839">
    <property type="component" value="Unassembled WGS sequence"/>
</dbReference>
<protein>
    <submittedName>
        <fullName evidence="6">TetR/AcrR family transcriptional regulator</fullName>
    </submittedName>
</protein>
<organism evidence="6 7">
    <name type="scientific">Tomitella cavernea</name>
    <dbReference type="NCBI Taxonomy" id="1387982"/>
    <lineage>
        <taxon>Bacteria</taxon>
        <taxon>Bacillati</taxon>
        <taxon>Actinomycetota</taxon>
        <taxon>Actinomycetes</taxon>
        <taxon>Mycobacteriales</taxon>
        <taxon>Tomitella</taxon>
    </lineage>
</organism>
<evidence type="ECO:0000313" key="7">
    <source>
        <dbReference type="Proteomes" id="UP001500839"/>
    </source>
</evidence>
<keyword evidence="1" id="KW-0805">Transcription regulation</keyword>
<feature type="DNA-binding region" description="H-T-H motif" evidence="4">
    <location>
        <begin position="33"/>
        <end position="52"/>
    </location>
</feature>
<dbReference type="InterPro" id="IPR036271">
    <property type="entry name" value="Tet_transcr_reg_TetR-rel_C_sf"/>
</dbReference>
<keyword evidence="7" id="KW-1185">Reference proteome</keyword>
<feature type="domain" description="HTH tetR-type" evidence="5">
    <location>
        <begin position="10"/>
        <end position="70"/>
    </location>
</feature>
<dbReference type="SUPFAM" id="SSF48498">
    <property type="entry name" value="Tetracyclin repressor-like, C-terminal domain"/>
    <property type="match status" value="1"/>
</dbReference>
<proteinExistence type="predicted"/>
<comment type="caution">
    <text evidence="6">The sequence shown here is derived from an EMBL/GenBank/DDBJ whole genome shotgun (WGS) entry which is preliminary data.</text>
</comment>
<evidence type="ECO:0000256" key="2">
    <source>
        <dbReference type="ARBA" id="ARBA00023125"/>
    </source>
</evidence>
<name>A0ABP9CVE6_9ACTN</name>
<sequence>MQMMRQGGGSGTRQDILVAAAEIIGAYGYSSASVERIITLARVQPGELYAQFDSKDTLAREIIALRDQRAARIRRAAAGSGTPALEKLIDESMALASMRDTDAFCLAGDRLLREVDDGWEEVAASRGRDRAEFSRLLHDARRQGHIRVAPDADADDDALAQMVLAAVIGAGVSARALRDARDAVTVLEIWWQLVVPGLVPADLLPGYIEMVGGSARRHRRQRLL</sequence>
<dbReference type="Pfam" id="PF00440">
    <property type="entry name" value="TetR_N"/>
    <property type="match status" value="1"/>
</dbReference>
<evidence type="ECO:0000256" key="4">
    <source>
        <dbReference type="PROSITE-ProRule" id="PRU00335"/>
    </source>
</evidence>
<reference evidence="7" key="1">
    <citation type="journal article" date="2019" name="Int. J. Syst. Evol. Microbiol.">
        <title>The Global Catalogue of Microorganisms (GCM) 10K type strain sequencing project: providing services to taxonomists for standard genome sequencing and annotation.</title>
        <authorList>
            <consortium name="The Broad Institute Genomics Platform"/>
            <consortium name="The Broad Institute Genome Sequencing Center for Infectious Disease"/>
            <person name="Wu L."/>
            <person name="Ma J."/>
        </authorList>
    </citation>
    <scope>NUCLEOTIDE SEQUENCE [LARGE SCALE GENOMIC DNA]</scope>
    <source>
        <strain evidence="7">JCM 18542</strain>
    </source>
</reference>
<dbReference type="PANTHER" id="PTHR47506:SF1">
    <property type="entry name" value="HTH-TYPE TRANSCRIPTIONAL REGULATOR YJDC"/>
    <property type="match status" value="1"/>
</dbReference>
<dbReference type="PROSITE" id="PS50977">
    <property type="entry name" value="HTH_TETR_2"/>
    <property type="match status" value="1"/>
</dbReference>
<dbReference type="EMBL" id="BAABKQ010000001">
    <property type="protein sequence ID" value="GAA4820274.1"/>
    <property type="molecule type" value="Genomic_DNA"/>
</dbReference>
<keyword evidence="3" id="KW-0804">Transcription</keyword>
<dbReference type="PANTHER" id="PTHR47506">
    <property type="entry name" value="TRANSCRIPTIONAL REGULATORY PROTEIN"/>
    <property type="match status" value="1"/>
</dbReference>
<keyword evidence="2 4" id="KW-0238">DNA-binding</keyword>